<feature type="transmembrane region" description="Helical" evidence="5">
    <location>
        <begin position="29"/>
        <end position="49"/>
    </location>
</feature>
<proteinExistence type="inferred from homology"/>
<dbReference type="Proteomes" id="UP001202961">
    <property type="component" value="Unassembled WGS sequence"/>
</dbReference>
<comment type="caution">
    <text evidence="6">The sequence shown here is derived from an EMBL/GenBank/DDBJ whole genome shotgun (WGS) entry which is preliminary data.</text>
</comment>
<accession>A0ABT0TXC6</accession>
<dbReference type="NCBIfam" id="NF010228">
    <property type="entry name" value="PRK13682.1-3"/>
    <property type="match status" value="1"/>
</dbReference>
<evidence type="ECO:0000313" key="7">
    <source>
        <dbReference type="Proteomes" id="UP001202961"/>
    </source>
</evidence>
<protein>
    <submittedName>
        <fullName evidence="6">DUF1328 domain-containing protein</fullName>
    </submittedName>
</protein>
<sequence>MLGWALTFLIIALIAGALGFGMVAGTAATIAKVLFFVFLVLFIIGLVLGRRGPAV</sequence>
<gene>
    <name evidence="6" type="ORF">NB063_01295</name>
</gene>
<dbReference type="HAMAP" id="MF_01361">
    <property type="entry name" value="UPF0391"/>
    <property type="match status" value="1"/>
</dbReference>
<evidence type="ECO:0000256" key="1">
    <source>
        <dbReference type="ARBA" id="ARBA00022475"/>
    </source>
</evidence>
<organism evidence="6 7">
    <name type="scientific">Aporhodopirellula aestuarii</name>
    <dbReference type="NCBI Taxonomy" id="2950107"/>
    <lineage>
        <taxon>Bacteria</taxon>
        <taxon>Pseudomonadati</taxon>
        <taxon>Planctomycetota</taxon>
        <taxon>Planctomycetia</taxon>
        <taxon>Pirellulales</taxon>
        <taxon>Pirellulaceae</taxon>
        <taxon>Aporhodopirellula</taxon>
    </lineage>
</organism>
<dbReference type="InterPro" id="IPR009760">
    <property type="entry name" value="DUF1328"/>
</dbReference>
<keyword evidence="4 5" id="KW-0472">Membrane</keyword>
<dbReference type="PIRSF" id="PIRSF036466">
    <property type="entry name" value="UCP036466"/>
    <property type="match status" value="1"/>
</dbReference>
<evidence type="ECO:0000256" key="5">
    <source>
        <dbReference type="SAM" id="Phobius"/>
    </source>
</evidence>
<evidence type="ECO:0000256" key="4">
    <source>
        <dbReference type="ARBA" id="ARBA00023136"/>
    </source>
</evidence>
<keyword evidence="3 5" id="KW-1133">Transmembrane helix</keyword>
<dbReference type="EMBL" id="JAMQBK010000006">
    <property type="protein sequence ID" value="MCM2369246.1"/>
    <property type="molecule type" value="Genomic_DNA"/>
</dbReference>
<dbReference type="Pfam" id="PF07043">
    <property type="entry name" value="DUF1328"/>
    <property type="match status" value="1"/>
</dbReference>
<keyword evidence="7" id="KW-1185">Reference proteome</keyword>
<keyword evidence="1" id="KW-1003">Cell membrane</keyword>
<dbReference type="RefSeq" id="WP_250926920.1">
    <property type="nucleotide sequence ID" value="NZ_JAMQBK010000006.1"/>
</dbReference>
<name>A0ABT0TXC6_9BACT</name>
<dbReference type="NCBIfam" id="NF010229">
    <property type="entry name" value="PRK13682.1-4"/>
    <property type="match status" value="1"/>
</dbReference>
<keyword evidence="2 5" id="KW-0812">Transmembrane</keyword>
<evidence type="ECO:0000313" key="6">
    <source>
        <dbReference type="EMBL" id="MCM2369246.1"/>
    </source>
</evidence>
<evidence type="ECO:0000256" key="3">
    <source>
        <dbReference type="ARBA" id="ARBA00022989"/>
    </source>
</evidence>
<reference evidence="6 7" key="1">
    <citation type="journal article" date="2022" name="Syst. Appl. Microbiol.">
        <title>Rhodopirellula aestuarii sp. nov., a novel member of the genus Rhodopirellula isolated from brackish sediments collected in the Tagus River estuary, Portugal.</title>
        <authorList>
            <person name="Vitorino I.R."/>
            <person name="Klimek D."/>
            <person name="Calusinska M."/>
            <person name="Lobo-da-Cunha A."/>
            <person name="Vasconcelos V."/>
            <person name="Lage O.M."/>
        </authorList>
    </citation>
    <scope>NUCLEOTIDE SEQUENCE [LARGE SCALE GENOMIC DNA]</scope>
    <source>
        <strain evidence="6 7">ICT_H3.1</strain>
    </source>
</reference>
<evidence type="ECO:0000256" key="2">
    <source>
        <dbReference type="ARBA" id="ARBA00022692"/>
    </source>
</evidence>